<protein>
    <submittedName>
        <fullName evidence="1">Uncharacterized protein</fullName>
    </submittedName>
</protein>
<proteinExistence type="predicted"/>
<keyword evidence="2" id="KW-1185">Reference proteome</keyword>
<evidence type="ECO:0000313" key="1">
    <source>
        <dbReference type="EMBL" id="EXJ81122.1"/>
    </source>
</evidence>
<dbReference type="HOGENOM" id="CLU_2072847_0_0_1"/>
<dbReference type="AlphaFoldDB" id="W9XKR6"/>
<dbReference type="RefSeq" id="XP_007735710.1">
    <property type="nucleotide sequence ID" value="XM_007737520.1"/>
</dbReference>
<dbReference type="GeneID" id="19171510"/>
<dbReference type="Proteomes" id="UP000019478">
    <property type="component" value="Unassembled WGS sequence"/>
</dbReference>
<evidence type="ECO:0000313" key="2">
    <source>
        <dbReference type="Proteomes" id="UP000019478"/>
    </source>
</evidence>
<dbReference type="EMBL" id="AMGY01000006">
    <property type="protein sequence ID" value="EXJ81122.1"/>
    <property type="molecule type" value="Genomic_DNA"/>
</dbReference>
<name>W9XKR6_9EURO</name>
<sequence>MLPPASHLLVVHPQTSTLADEADAGLQHNYLSVLWNSHTNVRAEGGSGREGVPARRGVAPECTGLASGHLAKLPEARLRSFRQGVSWITSQVEMPKVWHKKLLPTSGSLAQERHLPAV</sequence>
<accession>W9XKR6</accession>
<gene>
    <name evidence="1" type="ORF">A1O3_07410</name>
</gene>
<organism evidence="1 2">
    <name type="scientific">Capronia epimyces CBS 606.96</name>
    <dbReference type="NCBI Taxonomy" id="1182542"/>
    <lineage>
        <taxon>Eukaryota</taxon>
        <taxon>Fungi</taxon>
        <taxon>Dikarya</taxon>
        <taxon>Ascomycota</taxon>
        <taxon>Pezizomycotina</taxon>
        <taxon>Eurotiomycetes</taxon>
        <taxon>Chaetothyriomycetidae</taxon>
        <taxon>Chaetothyriales</taxon>
        <taxon>Herpotrichiellaceae</taxon>
        <taxon>Capronia</taxon>
    </lineage>
</organism>
<comment type="caution">
    <text evidence="1">The sequence shown here is derived from an EMBL/GenBank/DDBJ whole genome shotgun (WGS) entry which is preliminary data.</text>
</comment>
<reference evidence="1 2" key="1">
    <citation type="submission" date="2013-03" db="EMBL/GenBank/DDBJ databases">
        <title>The Genome Sequence of Capronia epimyces CBS 606.96.</title>
        <authorList>
            <consortium name="The Broad Institute Genomics Platform"/>
            <person name="Cuomo C."/>
            <person name="de Hoog S."/>
            <person name="Gorbushina A."/>
            <person name="Walker B."/>
            <person name="Young S.K."/>
            <person name="Zeng Q."/>
            <person name="Gargeya S."/>
            <person name="Fitzgerald M."/>
            <person name="Haas B."/>
            <person name="Abouelleil A."/>
            <person name="Allen A.W."/>
            <person name="Alvarado L."/>
            <person name="Arachchi H.M."/>
            <person name="Berlin A.M."/>
            <person name="Chapman S.B."/>
            <person name="Gainer-Dewar J."/>
            <person name="Goldberg J."/>
            <person name="Griggs A."/>
            <person name="Gujja S."/>
            <person name="Hansen M."/>
            <person name="Howarth C."/>
            <person name="Imamovic A."/>
            <person name="Ireland A."/>
            <person name="Larimer J."/>
            <person name="McCowan C."/>
            <person name="Murphy C."/>
            <person name="Pearson M."/>
            <person name="Poon T.W."/>
            <person name="Priest M."/>
            <person name="Roberts A."/>
            <person name="Saif S."/>
            <person name="Shea T."/>
            <person name="Sisk P."/>
            <person name="Sykes S."/>
            <person name="Wortman J."/>
            <person name="Nusbaum C."/>
            <person name="Birren B."/>
        </authorList>
    </citation>
    <scope>NUCLEOTIDE SEQUENCE [LARGE SCALE GENOMIC DNA]</scope>
    <source>
        <strain evidence="1 2">CBS 606.96</strain>
    </source>
</reference>